<keyword evidence="2" id="KW-0560">Oxidoreductase</keyword>
<sequence>MSCHHKPPQSEAPQESSMPKFWRSFEELAGDPAFEERLVREFPRLASVWEQSPTDRRRFLQLMGASVALAGATGCNRGPSEQIMPYVRQPDRITPGLPNYFATAMPNSDGAIGLVATSNMGRPTKLEGNKLHSASLGATDAFAQASLLTMYDPDRSQTVKHLGIIATWGEFVGAIRGALPTGGNGSGLRILSPPVTSPTLARQREALLAALPQARWHQFDPVSNDSARQAAKLAFGADLAPIYDFTNADVVVAIDSDFLSRGGASVRYSYDFMSRRGVESEKQYPGVEPNRLYAIESTYTPTGAAADNRLPLSPSQSEQFLRALARKLEIAGAAPADLPNGVDAKWLDAVASDLQSKRGRSIVIAGDHLPASAHVLAYAINAELGNVGPTLSYIESIAAAGEDSVASMRELTDALNGDKVQALIVLEGNPVYDAPVDLNFAQAIRKTPLAVHLSLFEDETSELCHWHIPAAHYLESWSDARGYDGTAAIVQPMIAPLYNGKTAHEVIAAIADPTIESSYNLVRATWQAALGGGFEEGWHKALADGVIADTKFETKTATVQGDAVASLPAIPAAAGDSTFELVLLPDPTIGDGRYANNGWLQEAPKPLSKLTWDNAVLIGKTDADKLNLKTGDVVRIESGGEKVKAPVCIMPGHGSGSITCHFGYGRTLAGKIGSKIGFNAYKFRTSHGGYIARDAKLVKTGEKMELAITQTHHEIDGRNIVHSTTVEEFKADPQGILPDAVRGPFASLLPLWEDYDKENFAWGMAIDLTKCSGCNTCVMACQAENNIPIVGKEQVLNNREMAWIRMDLYYSGDPENPEAIHQPMLCQHCEKAPCEVVCPVAATTHSDEGLNEMTYNRCVGTRYCSNNCPYKVRRFNFFQYSDTTTPVLQLMRNPEVTVRNRGVMEKCTYCVQRINHARIDAKKEGVASGEKPSLVDGSLQTACQQACPSQAIVFGNINDPESRVAKLKQDARNYGALSELGVRPRTTYLVRLRNPHPALA</sequence>
<gene>
    <name evidence="2" type="ORF">PLANPX_4510</name>
</gene>
<dbReference type="Pfam" id="PF13247">
    <property type="entry name" value="Fer4_11"/>
    <property type="match status" value="1"/>
</dbReference>
<protein>
    <submittedName>
        <fullName evidence="2">Alternative complex III subunit ActB</fullName>
        <ecNumber evidence="2">1.2.7.-</ecNumber>
    </submittedName>
</protein>
<evidence type="ECO:0000259" key="1">
    <source>
        <dbReference type="PROSITE" id="PS51379"/>
    </source>
</evidence>
<keyword evidence="3" id="KW-1185">Reference proteome</keyword>
<reference evidence="3" key="1">
    <citation type="submission" date="2019-10" db="EMBL/GenBank/DDBJ databases">
        <title>Lacipirellula parvula gen. nov., sp. nov., representing a lineage of planctomycetes widespread in freshwater anoxic habitats, and description of the family Lacipirellulaceae.</title>
        <authorList>
            <person name="Dedysh S.N."/>
            <person name="Kulichevskaya I.S."/>
            <person name="Beletsky A.V."/>
            <person name="Rakitin A.L."/>
            <person name="Mardanov A.V."/>
            <person name="Ivanova A.A."/>
            <person name="Saltykova V.X."/>
            <person name="Rijpstra W.I.C."/>
            <person name="Sinninghe Damste J.S."/>
            <person name="Ravin N.V."/>
        </authorList>
    </citation>
    <scope>NUCLEOTIDE SEQUENCE [LARGE SCALE GENOMIC DNA]</scope>
    <source>
        <strain evidence="3">PX69</strain>
    </source>
</reference>
<dbReference type="SUPFAM" id="SSF50692">
    <property type="entry name" value="ADC-like"/>
    <property type="match status" value="1"/>
</dbReference>
<dbReference type="SUPFAM" id="SSF54862">
    <property type="entry name" value="4Fe-4S ferredoxins"/>
    <property type="match status" value="1"/>
</dbReference>
<dbReference type="InterPro" id="IPR017896">
    <property type="entry name" value="4Fe4S_Fe-S-bd"/>
</dbReference>
<dbReference type="CDD" id="cd10551">
    <property type="entry name" value="PsrB"/>
    <property type="match status" value="1"/>
</dbReference>
<evidence type="ECO:0000313" key="2">
    <source>
        <dbReference type="EMBL" id="BBO34898.1"/>
    </source>
</evidence>
<dbReference type="NCBIfam" id="TIGR04519">
    <property type="entry name" value="MoCo_extend_TAT"/>
    <property type="match status" value="1"/>
</dbReference>
<dbReference type="Gene3D" id="2.40.40.20">
    <property type="match status" value="1"/>
</dbReference>
<dbReference type="Gene3D" id="3.40.228.10">
    <property type="entry name" value="Dimethylsulfoxide Reductase, domain 2"/>
    <property type="match status" value="1"/>
</dbReference>
<name>A0A5K7XEH8_9BACT</name>
<dbReference type="PANTHER" id="PTHR42783:SF3">
    <property type="entry name" value="GLUTAMATE SYNTHASE [NADPH] SMALL CHAIN-RELATED"/>
    <property type="match status" value="1"/>
</dbReference>
<dbReference type="Gene3D" id="3.30.2070.10">
    <property type="entry name" value="Formate dehydrogenase/DMSO reductase"/>
    <property type="match status" value="1"/>
</dbReference>
<dbReference type="Proteomes" id="UP000326837">
    <property type="component" value="Chromosome"/>
</dbReference>
<dbReference type="EC" id="1.2.7.-" evidence="2"/>
<organism evidence="2 3">
    <name type="scientific">Lacipirellula parvula</name>
    <dbReference type="NCBI Taxonomy" id="2650471"/>
    <lineage>
        <taxon>Bacteria</taxon>
        <taxon>Pseudomonadati</taxon>
        <taxon>Planctomycetota</taxon>
        <taxon>Planctomycetia</taxon>
        <taxon>Pirellulales</taxon>
        <taxon>Lacipirellulaceae</taxon>
        <taxon>Lacipirellula</taxon>
    </lineage>
</organism>
<dbReference type="KEGG" id="lpav:PLANPX_4510"/>
<dbReference type="InterPro" id="IPR030948">
    <property type="entry name" value="TAT_var_transloc_signal_dom"/>
</dbReference>
<dbReference type="CDD" id="cd02784">
    <property type="entry name" value="MopB_CT_PHLH"/>
    <property type="match status" value="1"/>
</dbReference>
<feature type="domain" description="4Fe-4S ferredoxin-type" evidence="1">
    <location>
        <begin position="817"/>
        <end position="848"/>
    </location>
</feature>
<dbReference type="InterPro" id="IPR009010">
    <property type="entry name" value="Asp_de-COase-like_dom_sf"/>
</dbReference>
<proteinExistence type="predicted"/>
<feature type="domain" description="4Fe-4S ferredoxin-type" evidence="1">
    <location>
        <begin position="762"/>
        <end position="792"/>
    </location>
</feature>
<evidence type="ECO:0000313" key="3">
    <source>
        <dbReference type="Proteomes" id="UP000326837"/>
    </source>
</evidence>
<accession>A0A5K7XEH8</accession>
<dbReference type="SUPFAM" id="SSF53706">
    <property type="entry name" value="Formate dehydrogenase/DMSO reductase, domains 1-3"/>
    <property type="match status" value="1"/>
</dbReference>
<dbReference type="PANTHER" id="PTHR42783">
    <property type="entry name" value="GLUTAMATE SYNTHASE [NADPH] SMALL CHAIN"/>
    <property type="match status" value="1"/>
</dbReference>
<dbReference type="GO" id="GO:0016491">
    <property type="term" value="F:oxidoreductase activity"/>
    <property type="evidence" value="ECO:0007669"/>
    <property type="project" value="UniProtKB-KW"/>
</dbReference>
<feature type="domain" description="4Fe-4S ferredoxin-type" evidence="1">
    <location>
        <begin position="849"/>
        <end position="878"/>
    </location>
</feature>
<dbReference type="AlphaFoldDB" id="A0A5K7XEH8"/>
<dbReference type="PROSITE" id="PS51379">
    <property type="entry name" value="4FE4S_FER_2"/>
    <property type="match status" value="3"/>
</dbReference>
<dbReference type="EMBL" id="AP021861">
    <property type="protein sequence ID" value="BBO34898.1"/>
    <property type="molecule type" value="Genomic_DNA"/>
</dbReference>
<dbReference type="Gene3D" id="3.30.70.20">
    <property type="match status" value="2"/>
</dbReference>
<dbReference type="Gene3D" id="3.40.50.740">
    <property type="match status" value="1"/>
</dbReference>